<proteinExistence type="predicted"/>
<organism evidence="3 4">
    <name type="scientific">Littorina saxatilis</name>
    <dbReference type="NCBI Taxonomy" id="31220"/>
    <lineage>
        <taxon>Eukaryota</taxon>
        <taxon>Metazoa</taxon>
        <taxon>Spiralia</taxon>
        <taxon>Lophotrochozoa</taxon>
        <taxon>Mollusca</taxon>
        <taxon>Gastropoda</taxon>
        <taxon>Caenogastropoda</taxon>
        <taxon>Littorinimorpha</taxon>
        <taxon>Littorinoidea</taxon>
        <taxon>Littorinidae</taxon>
        <taxon>Littorina</taxon>
    </lineage>
</organism>
<evidence type="ECO:0008006" key="5">
    <source>
        <dbReference type="Google" id="ProtNLM"/>
    </source>
</evidence>
<keyword evidence="2" id="KW-0812">Transmembrane</keyword>
<name>A0AAN9B3H7_9CAEN</name>
<reference evidence="3 4" key="1">
    <citation type="submission" date="2024-02" db="EMBL/GenBank/DDBJ databases">
        <title>Chromosome-scale genome assembly of the rough periwinkle Littorina saxatilis.</title>
        <authorList>
            <person name="De Jode A."/>
            <person name="Faria R."/>
            <person name="Formenti G."/>
            <person name="Sims Y."/>
            <person name="Smith T.P."/>
            <person name="Tracey A."/>
            <person name="Wood J.M.D."/>
            <person name="Zagrodzka Z.B."/>
            <person name="Johannesson K."/>
            <person name="Butlin R.K."/>
            <person name="Leder E.H."/>
        </authorList>
    </citation>
    <scope>NUCLEOTIDE SEQUENCE [LARGE SCALE GENOMIC DNA]</scope>
    <source>
        <strain evidence="3">Snail1</strain>
        <tissue evidence="3">Muscle</tissue>
    </source>
</reference>
<dbReference type="Proteomes" id="UP001374579">
    <property type="component" value="Unassembled WGS sequence"/>
</dbReference>
<dbReference type="EMBL" id="JBAMIC010000012">
    <property type="protein sequence ID" value="KAK7098438.1"/>
    <property type="molecule type" value="Genomic_DNA"/>
</dbReference>
<keyword evidence="2" id="KW-0472">Membrane</keyword>
<keyword evidence="4" id="KW-1185">Reference proteome</keyword>
<feature type="transmembrane region" description="Helical" evidence="2">
    <location>
        <begin position="429"/>
        <end position="451"/>
    </location>
</feature>
<evidence type="ECO:0000313" key="4">
    <source>
        <dbReference type="Proteomes" id="UP001374579"/>
    </source>
</evidence>
<feature type="region of interest" description="Disordered" evidence="1">
    <location>
        <begin position="392"/>
        <end position="425"/>
    </location>
</feature>
<gene>
    <name evidence="3" type="ORF">V1264_002733</name>
</gene>
<dbReference type="AlphaFoldDB" id="A0AAN9B3H7"/>
<evidence type="ECO:0000256" key="2">
    <source>
        <dbReference type="SAM" id="Phobius"/>
    </source>
</evidence>
<evidence type="ECO:0000256" key="1">
    <source>
        <dbReference type="SAM" id="MobiDB-lite"/>
    </source>
</evidence>
<protein>
    <recommendedName>
        <fullName evidence="5">Ig-like domain-containing protein</fullName>
    </recommendedName>
</protein>
<accession>A0AAN9B3H7</accession>
<keyword evidence="2" id="KW-1133">Transmembrane helix</keyword>
<comment type="caution">
    <text evidence="3">The sequence shown here is derived from an EMBL/GenBank/DDBJ whole genome shotgun (WGS) entry which is preliminary data.</text>
</comment>
<evidence type="ECO:0000313" key="3">
    <source>
        <dbReference type="EMBL" id="KAK7098438.1"/>
    </source>
</evidence>
<sequence>MHEKVTTPTGANRRRAGLVEITHEPQFQPVRLRGWFPLGCPGRCSDIATLLLCYLLLLSSHNLCSGIDIIASADLNVTANVKEFDGSDVVYTCETTRSLNITRTPFPLSMRLTRNGVPLSLASRWRFEGRVTDPYSDKYRFKLRYRLTVTGEDDGMSIECSTHDGQASVNHTVDVKLFDKPVFLGPLAVEAVSTVNFTCSVARVEWDGSSNFFIHWIINDKAQRDNAAKTQVRNDEDFDGSVKSVTSVLEKYIPDDSSSMTVMCVAQHVVFDSVKNTGKITVLVFILDRPVLSGPTEVRVGLEHTWTCVVGRASSCNRENITLMWFVGNFQAENQATMDFQDTQIHSRFPAPLCSITSTLNTSITGTVGSSLEVRCRVVVHDVHKDGSLNVTLLPGEGEENVGGTQGEQNTKVPPGNGSEGEKSPSTTLILGISLAVLFSLVVICAGILCLTKRATTPQTPVIHSAGTGGSGYSIPGGQAGMLNESPAQPPSEGVPNDYSVGWNRTDIRTSAGGFNPTDSLFRYPYASIGSGTPNYFHASSQDGTIPNYSSSQVDSASDLDYSEMYSDVSSGAGTASSVD</sequence>